<keyword evidence="1" id="KW-0808">Transferase</keyword>
<protein>
    <submittedName>
        <fullName evidence="1">Dual specificity kinase shkE</fullName>
    </submittedName>
</protein>
<dbReference type="GO" id="GO:0016301">
    <property type="term" value="F:kinase activity"/>
    <property type="evidence" value="ECO:0007669"/>
    <property type="project" value="UniProtKB-KW"/>
</dbReference>
<dbReference type="Proteomes" id="UP000485058">
    <property type="component" value="Unassembled WGS sequence"/>
</dbReference>
<name>A0A699ZZB6_HAELA</name>
<comment type="caution">
    <text evidence="1">The sequence shown here is derived from an EMBL/GenBank/DDBJ whole genome shotgun (WGS) entry which is preliminary data.</text>
</comment>
<feature type="non-terminal residue" evidence="1">
    <location>
        <position position="1"/>
    </location>
</feature>
<accession>A0A699ZZB6</accession>
<evidence type="ECO:0000313" key="2">
    <source>
        <dbReference type="Proteomes" id="UP000485058"/>
    </source>
</evidence>
<keyword evidence="2" id="KW-1185">Reference proteome</keyword>
<dbReference type="InterPro" id="IPR011009">
    <property type="entry name" value="Kinase-like_dom_sf"/>
</dbReference>
<dbReference type="EMBL" id="BLLF01002465">
    <property type="protein sequence ID" value="GFH24176.1"/>
    <property type="molecule type" value="Genomic_DNA"/>
</dbReference>
<dbReference type="AlphaFoldDB" id="A0A699ZZB6"/>
<reference evidence="1 2" key="1">
    <citation type="submission" date="2020-02" db="EMBL/GenBank/DDBJ databases">
        <title>Draft genome sequence of Haematococcus lacustris strain NIES-144.</title>
        <authorList>
            <person name="Morimoto D."/>
            <person name="Nakagawa S."/>
            <person name="Yoshida T."/>
            <person name="Sawayama S."/>
        </authorList>
    </citation>
    <scope>NUCLEOTIDE SEQUENCE [LARGE SCALE GENOMIC DNA]</scope>
    <source>
        <strain evidence="1 2">NIES-144</strain>
    </source>
</reference>
<proteinExistence type="predicted"/>
<dbReference type="SUPFAM" id="SSF56112">
    <property type="entry name" value="Protein kinase-like (PK-like)"/>
    <property type="match status" value="1"/>
</dbReference>
<keyword evidence="1" id="KW-0418">Kinase</keyword>
<sequence>SDRPTSSAWSHPDAWVATEVELGGDVRGQAFASLLPLRAAVKEVHRLQQLQHRHLVRALGLGCYMHSTWSEVKSSVFLVEDYAGPLTLARLMKLNQANGWDPQYAYTYADALR</sequence>
<organism evidence="1 2">
    <name type="scientific">Haematococcus lacustris</name>
    <name type="common">Green alga</name>
    <name type="synonym">Haematococcus pluvialis</name>
    <dbReference type="NCBI Taxonomy" id="44745"/>
    <lineage>
        <taxon>Eukaryota</taxon>
        <taxon>Viridiplantae</taxon>
        <taxon>Chlorophyta</taxon>
        <taxon>core chlorophytes</taxon>
        <taxon>Chlorophyceae</taxon>
        <taxon>CS clade</taxon>
        <taxon>Chlamydomonadales</taxon>
        <taxon>Haematococcaceae</taxon>
        <taxon>Haematococcus</taxon>
    </lineage>
</organism>
<gene>
    <name evidence="1" type="ORF">HaLaN_21920</name>
</gene>
<evidence type="ECO:0000313" key="1">
    <source>
        <dbReference type="EMBL" id="GFH24176.1"/>
    </source>
</evidence>